<sequence>MSDLDERESPLLNQSERMQSCRLVDELLLNRFPRSRLDHQTPALQRSANEDWGSKQLPGESHVFKFVSNTHRSVTLDKTDSFRGYGSET</sequence>
<name>A0A5B9Q6W6_9BACT</name>
<reference evidence="1 2" key="1">
    <citation type="submission" date="2019-08" db="EMBL/GenBank/DDBJ databases">
        <title>Deep-cultivation of Planctomycetes and their phenomic and genomic characterization uncovers novel biology.</title>
        <authorList>
            <person name="Wiegand S."/>
            <person name="Jogler M."/>
            <person name="Boedeker C."/>
            <person name="Pinto D."/>
            <person name="Vollmers J."/>
            <person name="Rivas-Marin E."/>
            <person name="Kohn T."/>
            <person name="Peeters S.H."/>
            <person name="Heuer A."/>
            <person name="Rast P."/>
            <person name="Oberbeckmann S."/>
            <person name="Bunk B."/>
            <person name="Jeske O."/>
            <person name="Meyerdierks A."/>
            <person name="Storesund J.E."/>
            <person name="Kallscheuer N."/>
            <person name="Luecker S."/>
            <person name="Lage O.M."/>
            <person name="Pohl T."/>
            <person name="Merkel B.J."/>
            <person name="Hornburger P."/>
            <person name="Mueller R.-W."/>
            <person name="Bruemmer F."/>
            <person name="Labrenz M."/>
            <person name="Spormann A.M."/>
            <person name="Op den Camp H."/>
            <person name="Overmann J."/>
            <person name="Amann R."/>
            <person name="Jetten M.S.M."/>
            <person name="Mascher T."/>
            <person name="Medema M.H."/>
            <person name="Devos D.P."/>
            <person name="Kaster A.-K."/>
            <person name="Ovreas L."/>
            <person name="Rohde M."/>
            <person name="Galperin M.Y."/>
            <person name="Jogler C."/>
        </authorList>
    </citation>
    <scope>NUCLEOTIDE SEQUENCE [LARGE SCALE GENOMIC DNA]</scope>
    <source>
        <strain evidence="1 2">Pr1d</strain>
    </source>
</reference>
<dbReference type="KEGG" id="bgok:Pr1d_20090"/>
<dbReference type="Proteomes" id="UP000323917">
    <property type="component" value="Chromosome"/>
</dbReference>
<dbReference type="AlphaFoldDB" id="A0A5B9Q6W6"/>
<gene>
    <name evidence="1" type="ORF">Pr1d_20090</name>
</gene>
<dbReference type="EMBL" id="CP042913">
    <property type="protein sequence ID" value="QEG34727.1"/>
    <property type="molecule type" value="Genomic_DNA"/>
</dbReference>
<evidence type="ECO:0000313" key="2">
    <source>
        <dbReference type="Proteomes" id="UP000323917"/>
    </source>
</evidence>
<proteinExistence type="predicted"/>
<evidence type="ECO:0000313" key="1">
    <source>
        <dbReference type="EMBL" id="QEG34727.1"/>
    </source>
</evidence>
<accession>A0A5B9Q6W6</accession>
<organism evidence="1 2">
    <name type="scientific">Bythopirellula goksoeyrii</name>
    <dbReference type="NCBI Taxonomy" id="1400387"/>
    <lineage>
        <taxon>Bacteria</taxon>
        <taxon>Pseudomonadati</taxon>
        <taxon>Planctomycetota</taxon>
        <taxon>Planctomycetia</taxon>
        <taxon>Pirellulales</taxon>
        <taxon>Lacipirellulaceae</taxon>
        <taxon>Bythopirellula</taxon>
    </lineage>
</organism>
<protein>
    <submittedName>
        <fullName evidence="1">Uncharacterized protein</fullName>
    </submittedName>
</protein>
<keyword evidence="2" id="KW-1185">Reference proteome</keyword>